<protein>
    <recommendedName>
        <fullName evidence="5">Survival protein SurE-like phosphatase/nucleotidase domain-containing protein</fullName>
    </recommendedName>
</protein>
<dbReference type="Gene3D" id="3.40.1210.10">
    <property type="entry name" value="Survival protein SurE-like phosphatase/nucleotidase"/>
    <property type="match status" value="2"/>
</dbReference>
<evidence type="ECO:0000256" key="4">
    <source>
        <dbReference type="SAM" id="MobiDB-lite"/>
    </source>
</evidence>
<keyword evidence="7" id="KW-1185">Reference proteome</keyword>
<dbReference type="EMBL" id="DF973240">
    <property type="protein sequence ID" value="GAU22003.1"/>
    <property type="molecule type" value="Genomic_DNA"/>
</dbReference>
<dbReference type="OrthoDB" id="202825at2759"/>
<dbReference type="InterPro" id="IPR030048">
    <property type="entry name" value="SurE"/>
</dbReference>
<dbReference type="GO" id="GO:0046872">
    <property type="term" value="F:metal ion binding"/>
    <property type="evidence" value="ECO:0007669"/>
    <property type="project" value="UniProtKB-KW"/>
</dbReference>
<dbReference type="PANTHER" id="PTHR30457:SF5">
    <property type="entry name" value="OS01G0709400 PROTEIN"/>
    <property type="match status" value="1"/>
</dbReference>
<evidence type="ECO:0000313" key="7">
    <source>
        <dbReference type="Proteomes" id="UP000242715"/>
    </source>
</evidence>
<keyword evidence="2" id="KW-0479">Metal-binding</keyword>
<reference evidence="7" key="1">
    <citation type="journal article" date="2017" name="Front. Plant Sci.">
        <title>Climate Clever Clovers: New Paradigm to Reduce the Environmental Footprint of Ruminants by Breeding Low Methanogenic Forages Utilizing Haplotype Variation.</title>
        <authorList>
            <person name="Kaur P."/>
            <person name="Appels R."/>
            <person name="Bayer P.E."/>
            <person name="Keeble-Gagnere G."/>
            <person name="Wang J."/>
            <person name="Hirakawa H."/>
            <person name="Shirasawa K."/>
            <person name="Vercoe P."/>
            <person name="Stefanova K."/>
            <person name="Durmic Z."/>
            <person name="Nichols P."/>
            <person name="Revell C."/>
            <person name="Isobe S.N."/>
            <person name="Edwards D."/>
            <person name="Erskine W."/>
        </authorList>
    </citation>
    <scope>NUCLEOTIDE SEQUENCE [LARGE SCALE GENOMIC DNA]</scope>
    <source>
        <strain evidence="7">cv. Daliak</strain>
    </source>
</reference>
<evidence type="ECO:0000256" key="1">
    <source>
        <dbReference type="ARBA" id="ARBA00011062"/>
    </source>
</evidence>
<dbReference type="AlphaFoldDB" id="A0A2Z6LXC6"/>
<sequence length="281" mass="30752">MMPPGLVSNLQEALQNRKGTAPKQQEPEDSNDTVSATTEDNPIEFDESKPIILLTNSDGVESPGLTHLVEALVLQGLYNVHVCVPQSKKDESKETDFKDAVEVCLPLINAAIRDAGKETFPKNCFLNIEIPRSPLSNKGFKLAKQSMWRSTPNWLAVSNSRYPTGHFLANPQGGLGLQFAQLGRDASAAGAARRLATQKKNLEVIESTGAAGKSDTNRVKKYFRLEFLDKQQEEIEDEDLDYRALESGYVAVTPVSISPHIETDIQTATSDWISAVNPGGQ</sequence>
<dbReference type="InterPro" id="IPR002828">
    <property type="entry name" value="SurE-like_Pase/nucleotidase"/>
</dbReference>
<dbReference type="SUPFAM" id="SSF64167">
    <property type="entry name" value="SurE-like"/>
    <property type="match status" value="2"/>
</dbReference>
<evidence type="ECO:0000256" key="3">
    <source>
        <dbReference type="ARBA" id="ARBA00022801"/>
    </source>
</evidence>
<dbReference type="GO" id="GO:0008252">
    <property type="term" value="F:nucleotidase activity"/>
    <property type="evidence" value="ECO:0007669"/>
    <property type="project" value="InterPro"/>
</dbReference>
<dbReference type="InterPro" id="IPR036523">
    <property type="entry name" value="SurE-like_sf"/>
</dbReference>
<accession>A0A2Z6LXC6</accession>
<feature type="region of interest" description="Disordered" evidence="4">
    <location>
        <begin position="1"/>
        <end position="42"/>
    </location>
</feature>
<dbReference type="PANTHER" id="PTHR30457">
    <property type="entry name" value="5'-NUCLEOTIDASE SURE"/>
    <property type="match status" value="1"/>
</dbReference>
<proteinExistence type="inferred from homology"/>
<keyword evidence="3" id="KW-0378">Hydrolase</keyword>
<name>A0A2Z6LXC6_TRISU</name>
<evidence type="ECO:0000259" key="5">
    <source>
        <dbReference type="Pfam" id="PF01975"/>
    </source>
</evidence>
<gene>
    <name evidence="6" type="ORF">TSUD_111430</name>
</gene>
<evidence type="ECO:0000256" key="2">
    <source>
        <dbReference type="ARBA" id="ARBA00022723"/>
    </source>
</evidence>
<dbReference type="Proteomes" id="UP000242715">
    <property type="component" value="Unassembled WGS sequence"/>
</dbReference>
<feature type="compositionally biased region" description="Polar residues" evidence="4">
    <location>
        <begin position="8"/>
        <end position="18"/>
    </location>
</feature>
<dbReference type="Pfam" id="PF01975">
    <property type="entry name" value="SurE"/>
    <property type="match status" value="1"/>
</dbReference>
<organism evidence="6 7">
    <name type="scientific">Trifolium subterraneum</name>
    <name type="common">Subterranean clover</name>
    <dbReference type="NCBI Taxonomy" id="3900"/>
    <lineage>
        <taxon>Eukaryota</taxon>
        <taxon>Viridiplantae</taxon>
        <taxon>Streptophyta</taxon>
        <taxon>Embryophyta</taxon>
        <taxon>Tracheophyta</taxon>
        <taxon>Spermatophyta</taxon>
        <taxon>Magnoliopsida</taxon>
        <taxon>eudicotyledons</taxon>
        <taxon>Gunneridae</taxon>
        <taxon>Pentapetalae</taxon>
        <taxon>rosids</taxon>
        <taxon>fabids</taxon>
        <taxon>Fabales</taxon>
        <taxon>Fabaceae</taxon>
        <taxon>Papilionoideae</taxon>
        <taxon>50 kb inversion clade</taxon>
        <taxon>NPAAA clade</taxon>
        <taxon>Hologalegina</taxon>
        <taxon>IRL clade</taxon>
        <taxon>Trifolieae</taxon>
        <taxon>Trifolium</taxon>
    </lineage>
</organism>
<evidence type="ECO:0000313" key="6">
    <source>
        <dbReference type="EMBL" id="GAU22003.1"/>
    </source>
</evidence>
<comment type="similarity">
    <text evidence="1">Belongs to the SurE nucleotidase family.</text>
</comment>
<feature type="domain" description="Survival protein SurE-like phosphatase/nucleotidase" evidence="5">
    <location>
        <begin position="52"/>
        <end position="89"/>
    </location>
</feature>